<dbReference type="CDD" id="cd00229">
    <property type="entry name" value="SGNH_hydrolase"/>
    <property type="match status" value="1"/>
</dbReference>
<keyword evidence="3" id="KW-1185">Reference proteome</keyword>
<dbReference type="InterPro" id="IPR013830">
    <property type="entry name" value="SGNH_hydro"/>
</dbReference>
<protein>
    <submittedName>
        <fullName evidence="2">SGNH hydrolase-type esterase domain-containing protein</fullName>
    </submittedName>
</protein>
<dbReference type="Gene3D" id="3.40.50.1110">
    <property type="entry name" value="SGNH hydrolase"/>
    <property type="match status" value="1"/>
</dbReference>
<name>A0A8K0TWJ3_9PEZI</name>
<reference evidence="2" key="1">
    <citation type="journal article" date="2021" name="Nat. Commun.">
        <title>Genetic determinants of endophytism in the Arabidopsis root mycobiome.</title>
        <authorList>
            <person name="Mesny F."/>
            <person name="Miyauchi S."/>
            <person name="Thiergart T."/>
            <person name="Pickel B."/>
            <person name="Atanasova L."/>
            <person name="Karlsson M."/>
            <person name="Huettel B."/>
            <person name="Barry K.W."/>
            <person name="Haridas S."/>
            <person name="Chen C."/>
            <person name="Bauer D."/>
            <person name="Andreopoulos W."/>
            <person name="Pangilinan J."/>
            <person name="LaButti K."/>
            <person name="Riley R."/>
            <person name="Lipzen A."/>
            <person name="Clum A."/>
            <person name="Drula E."/>
            <person name="Henrissat B."/>
            <person name="Kohler A."/>
            <person name="Grigoriev I.V."/>
            <person name="Martin F.M."/>
            <person name="Hacquard S."/>
        </authorList>
    </citation>
    <scope>NUCLEOTIDE SEQUENCE</scope>
    <source>
        <strain evidence="2">MPI-CAGE-AT-0016</strain>
    </source>
</reference>
<dbReference type="GO" id="GO:0016787">
    <property type="term" value="F:hydrolase activity"/>
    <property type="evidence" value="ECO:0007669"/>
    <property type="project" value="UniProtKB-KW"/>
</dbReference>
<dbReference type="SUPFAM" id="SSF52266">
    <property type="entry name" value="SGNH hydrolase"/>
    <property type="match status" value="1"/>
</dbReference>
<evidence type="ECO:0000259" key="1">
    <source>
        <dbReference type="Pfam" id="PF13472"/>
    </source>
</evidence>
<dbReference type="EMBL" id="JAGPXD010000001">
    <property type="protein sequence ID" value="KAH7377141.1"/>
    <property type="molecule type" value="Genomic_DNA"/>
</dbReference>
<sequence>YWDLEGWCHQVCHGRSSRHSQTNARDTAKVSAPWLPHEPRLHTVLYSSAPRQTSIPKAQNMVPRLEDLRKHALFKQRSYDTSTNDHLPLLGSRRSKSLVVLLGDSIIERMATTCESQSFQPWPSEMWVGNAALESFRDQASCSIRRLSGVFQAGVGGDKLQHIMYRLVGDGDASRPMPGLLEALEHYDVPLWVIHAGSNNIHRRRGLADGDIECLRLLLSAVASRGRRVLLTGLFYRKDVPRDVIDAANDEYLKLIRRLNSDAGEHTFDFLGPPAEFDPSVHLEDHVHLTKAGYQRWAARLLPRITQILDYVESWEAVFHEKPYCSMEMVSYLVRLLDIDYSALFRSPEFLKRATKEVIAGEPESRLVSLWADDAGRCTSFALKVAYLLSRQHPGRYQFELFDHRHHRVAVCSKTAEIIDSSSMGGKAMGKGATWMSAKDAIATCLAEVAEGGIMVCLFRYVGRLSIAASRHESDSRRAVVQDRPVYFGLLRWNLRQKRLELIPDLGRKEHRLLITWGLGGSWRDRDECKAALNMFIRQRGGPLQSKQWESSGIRALNDELWRTANKVWGEHPILSEENAPAGGRILLAVDTE</sequence>
<organism evidence="2 3">
    <name type="scientific">Plectosphaerella cucumerina</name>
    <dbReference type="NCBI Taxonomy" id="40658"/>
    <lineage>
        <taxon>Eukaryota</taxon>
        <taxon>Fungi</taxon>
        <taxon>Dikarya</taxon>
        <taxon>Ascomycota</taxon>
        <taxon>Pezizomycotina</taxon>
        <taxon>Sordariomycetes</taxon>
        <taxon>Hypocreomycetidae</taxon>
        <taxon>Glomerellales</taxon>
        <taxon>Plectosphaerellaceae</taxon>
        <taxon>Plectosphaerella</taxon>
    </lineage>
</organism>
<dbReference type="Pfam" id="PF13472">
    <property type="entry name" value="Lipase_GDSL_2"/>
    <property type="match status" value="1"/>
</dbReference>
<dbReference type="InterPro" id="IPR036514">
    <property type="entry name" value="SGNH_hydro_sf"/>
</dbReference>
<evidence type="ECO:0000313" key="3">
    <source>
        <dbReference type="Proteomes" id="UP000813385"/>
    </source>
</evidence>
<dbReference type="AlphaFoldDB" id="A0A8K0TWJ3"/>
<dbReference type="OrthoDB" id="505607at2759"/>
<dbReference type="Proteomes" id="UP000813385">
    <property type="component" value="Unassembled WGS sequence"/>
</dbReference>
<keyword evidence="2" id="KW-0378">Hydrolase</keyword>
<proteinExistence type="predicted"/>
<gene>
    <name evidence="2" type="ORF">B0T11DRAFT_273592</name>
</gene>
<feature type="domain" description="SGNH hydrolase-type esterase" evidence="1">
    <location>
        <begin position="101"/>
        <end position="296"/>
    </location>
</feature>
<accession>A0A8K0TWJ3</accession>
<evidence type="ECO:0000313" key="2">
    <source>
        <dbReference type="EMBL" id="KAH7377141.1"/>
    </source>
</evidence>
<feature type="non-terminal residue" evidence="2">
    <location>
        <position position="593"/>
    </location>
</feature>
<comment type="caution">
    <text evidence="2">The sequence shown here is derived from an EMBL/GenBank/DDBJ whole genome shotgun (WGS) entry which is preliminary data.</text>
</comment>